<dbReference type="AlphaFoldDB" id="A0A2T5AR04"/>
<gene>
    <name evidence="3" type="ORF">C7449_11146</name>
</gene>
<evidence type="ECO:0000313" key="3">
    <source>
        <dbReference type="EMBL" id="PTM89152.1"/>
    </source>
</evidence>
<evidence type="ECO:0000256" key="1">
    <source>
        <dbReference type="SAM" id="MobiDB-lite"/>
    </source>
</evidence>
<keyword evidence="4" id="KW-1185">Reference proteome</keyword>
<reference evidence="3 4" key="1">
    <citation type="submission" date="2018-04" db="EMBL/GenBank/DDBJ databases">
        <title>Genomic Encyclopedia of Type Strains, Phase IV (KMG-IV): sequencing the most valuable type-strain genomes for metagenomic binning, comparative biology and taxonomic classification.</title>
        <authorList>
            <person name="Goeker M."/>
        </authorList>
    </citation>
    <scope>NUCLEOTIDE SEQUENCE [LARGE SCALE GENOMIC DNA]</scope>
    <source>
        <strain evidence="3 4">DSM 7138</strain>
    </source>
</reference>
<dbReference type="InterPro" id="IPR011051">
    <property type="entry name" value="RmlC_Cupin_sf"/>
</dbReference>
<dbReference type="OrthoDB" id="9799053at2"/>
<dbReference type="Gene3D" id="2.60.120.10">
    <property type="entry name" value="Jelly Rolls"/>
    <property type="match status" value="1"/>
</dbReference>
<proteinExistence type="predicted"/>
<dbReference type="RefSeq" id="WP_108004780.1">
    <property type="nucleotide sequence ID" value="NZ_JBHEEX010000018.1"/>
</dbReference>
<dbReference type="InterPro" id="IPR014710">
    <property type="entry name" value="RmlC-like_jellyroll"/>
</dbReference>
<dbReference type="PANTHER" id="PTHR40943">
    <property type="entry name" value="CYTOPLASMIC PROTEIN-RELATED"/>
    <property type="match status" value="1"/>
</dbReference>
<dbReference type="Pfam" id="PF05899">
    <property type="entry name" value="Cupin_3"/>
    <property type="match status" value="1"/>
</dbReference>
<dbReference type="SUPFAM" id="SSF51182">
    <property type="entry name" value="RmlC-like cupins"/>
    <property type="match status" value="1"/>
</dbReference>
<accession>A0A2T5AR04</accession>
<feature type="region of interest" description="Disordered" evidence="1">
    <location>
        <begin position="1"/>
        <end position="25"/>
    </location>
</feature>
<dbReference type="Proteomes" id="UP000241247">
    <property type="component" value="Unassembled WGS sequence"/>
</dbReference>
<name>A0A2T5AR04_MYCDI</name>
<evidence type="ECO:0000259" key="2">
    <source>
        <dbReference type="Pfam" id="PF05899"/>
    </source>
</evidence>
<feature type="domain" description="(S)-ureidoglycine aminohydrolase cupin" evidence="2">
    <location>
        <begin position="38"/>
        <end position="112"/>
    </location>
</feature>
<dbReference type="EMBL" id="PZZZ01000011">
    <property type="protein sequence ID" value="PTM89152.1"/>
    <property type="molecule type" value="Genomic_DNA"/>
</dbReference>
<comment type="caution">
    <text evidence="3">The sequence shown here is derived from an EMBL/GenBank/DDBJ whole genome shotgun (WGS) entry which is preliminary data.</text>
</comment>
<sequence length="117" mass="12956">MSKLKFFRPSTAGIPESAAPAPDRVLEGNPQFSTWPLSEIGGVYTGIWGATPGSHRVERDGSLLEQFYLLEGEMELIEDGLPAQRFTAGDLVVIEPNFRGIWKTITPVKKVYFTKSL</sequence>
<dbReference type="InterPro" id="IPR008579">
    <property type="entry name" value="UGlyAH_Cupin_dom"/>
</dbReference>
<organism evidence="3 4">
    <name type="scientific">Mycoplana dimorpha</name>
    <dbReference type="NCBI Taxonomy" id="28320"/>
    <lineage>
        <taxon>Bacteria</taxon>
        <taxon>Pseudomonadati</taxon>
        <taxon>Pseudomonadota</taxon>
        <taxon>Alphaproteobacteria</taxon>
        <taxon>Hyphomicrobiales</taxon>
        <taxon>Rhizobiaceae</taxon>
        <taxon>Mycoplana</taxon>
    </lineage>
</organism>
<dbReference type="PANTHER" id="PTHR40943:SF1">
    <property type="entry name" value="CYTOPLASMIC PROTEIN"/>
    <property type="match status" value="1"/>
</dbReference>
<evidence type="ECO:0000313" key="4">
    <source>
        <dbReference type="Proteomes" id="UP000241247"/>
    </source>
</evidence>
<protein>
    <recommendedName>
        <fullName evidence="2">(S)-ureidoglycine aminohydrolase cupin domain-containing protein</fullName>
    </recommendedName>
</protein>